<evidence type="ECO:0000313" key="4">
    <source>
        <dbReference type="EMBL" id="ORE22013.1"/>
    </source>
</evidence>
<dbReference type="EMBL" id="KV921271">
    <property type="protein sequence ID" value="ORE22013.1"/>
    <property type="molecule type" value="Genomic_DNA"/>
</dbReference>
<dbReference type="SFLD" id="SFLDS00019">
    <property type="entry name" value="Glutathione_Transferase_(cytos"/>
    <property type="match status" value="1"/>
</dbReference>
<dbReference type="PROSITE" id="PS50405">
    <property type="entry name" value="GST_CTER"/>
    <property type="match status" value="1"/>
</dbReference>
<evidence type="ECO:0000256" key="1">
    <source>
        <dbReference type="ARBA" id="ARBA00010007"/>
    </source>
</evidence>
<dbReference type="GO" id="GO:0004364">
    <property type="term" value="F:glutathione transferase activity"/>
    <property type="evidence" value="ECO:0007669"/>
    <property type="project" value="TreeGrafter"/>
</dbReference>
<dbReference type="FunFam" id="1.20.1050.10:FF:000010">
    <property type="entry name" value="Maleylacetoacetate isomerase isoform 1"/>
    <property type="match status" value="1"/>
</dbReference>
<dbReference type="SFLD" id="SFLDG00358">
    <property type="entry name" value="Main_(cytGST)"/>
    <property type="match status" value="1"/>
</dbReference>
<dbReference type="Pfam" id="PF14497">
    <property type="entry name" value="GST_C_3"/>
    <property type="match status" value="1"/>
</dbReference>
<name>A0A0A1NSU0_RHIZD</name>
<feature type="domain" description="GST N-terminal" evidence="2">
    <location>
        <begin position="4"/>
        <end position="86"/>
    </location>
</feature>
<dbReference type="InterPro" id="IPR040079">
    <property type="entry name" value="Glutathione_S-Trfase"/>
</dbReference>
<feature type="domain" description="GST C-terminal" evidence="3">
    <location>
        <begin position="91"/>
        <end position="214"/>
    </location>
</feature>
<dbReference type="AlphaFoldDB" id="A0A0A1NSU0"/>
<dbReference type="Gene3D" id="1.20.1050.10">
    <property type="match status" value="1"/>
</dbReference>
<dbReference type="CDD" id="cd03191">
    <property type="entry name" value="GST_C_Zeta"/>
    <property type="match status" value="1"/>
</dbReference>
<dbReference type="InterPro" id="IPR005955">
    <property type="entry name" value="GST_Zeta"/>
</dbReference>
<dbReference type="GO" id="GO:0006559">
    <property type="term" value="P:L-phenylalanine catabolic process"/>
    <property type="evidence" value="ECO:0007669"/>
    <property type="project" value="TreeGrafter"/>
</dbReference>
<comment type="similarity">
    <text evidence="1">Belongs to the GST superfamily. Zeta family.</text>
</comment>
<dbReference type="Proteomes" id="UP000242381">
    <property type="component" value="Unassembled WGS sequence"/>
</dbReference>
<dbReference type="InterPro" id="IPR036249">
    <property type="entry name" value="Thioredoxin-like_sf"/>
</dbReference>
<dbReference type="InterPro" id="IPR036282">
    <property type="entry name" value="Glutathione-S-Trfase_C_sf"/>
</dbReference>
<evidence type="ECO:0000259" key="2">
    <source>
        <dbReference type="PROSITE" id="PS50404"/>
    </source>
</evidence>
<reference evidence="4 5" key="1">
    <citation type="journal article" date="2016" name="Proc. Natl. Acad. Sci. U.S.A.">
        <title>Lipid metabolic changes in an early divergent fungus govern the establishment of a mutualistic symbiosis with endobacteria.</title>
        <authorList>
            <person name="Lastovetsky O.A."/>
            <person name="Gaspar M.L."/>
            <person name="Mondo S.J."/>
            <person name="LaButti K.M."/>
            <person name="Sandor L."/>
            <person name="Grigoriev I.V."/>
            <person name="Henry S.A."/>
            <person name="Pawlowska T.E."/>
        </authorList>
    </citation>
    <scope>NUCLEOTIDE SEQUENCE [LARGE SCALE GENOMIC DNA]</scope>
    <source>
        <strain evidence="4 5">ATCC 11559</strain>
    </source>
</reference>
<dbReference type="PROSITE" id="PS50404">
    <property type="entry name" value="GST_NTER"/>
    <property type="match status" value="1"/>
</dbReference>
<proteinExistence type="inferred from homology"/>
<dbReference type="OMA" id="VYNAHRF"/>
<dbReference type="VEuPathDB" id="FungiDB:BCV72DRAFT_31149"/>
<dbReference type="SUPFAM" id="SSF47616">
    <property type="entry name" value="GST C-terminal domain-like"/>
    <property type="match status" value="1"/>
</dbReference>
<dbReference type="PANTHER" id="PTHR42673:SF4">
    <property type="entry name" value="MALEYLACETOACETATE ISOMERASE"/>
    <property type="match status" value="1"/>
</dbReference>
<dbReference type="InterPro" id="IPR034330">
    <property type="entry name" value="GST_Zeta_C"/>
</dbReference>
<dbReference type="GO" id="GO:0016034">
    <property type="term" value="F:maleylacetoacetate isomerase activity"/>
    <property type="evidence" value="ECO:0007669"/>
    <property type="project" value="TreeGrafter"/>
</dbReference>
<accession>A0A0A1NSU0</accession>
<evidence type="ECO:0000259" key="3">
    <source>
        <dbReference type="PROSITE" id="PS50405"/>
    </source>
</evidence>
<organism evidence="4 5">
    <name type="scientific">Rhizopus microsporus</name>
    <dbReference type="NCBI Taxonomy" id="58291"/>
    <lineage>
        <taxon>Eukaryota</taxon>
        <taxon>Fungi</taxon>
        <taxon>Fungi incertae sedis</taxon>
        <taxon>Mucoromycota</taxon>
        <taxon>Mucoromycotina</taxon>
        <taxon>Mucoromycetes</taxon>
        <taxon>Mucorales</taxon>
        <taxon>Mucorineae</taxon>
        <taxon>Rhizopodaceae</taxon>
        <taxon>Rhizopus</taxon>
    </lineage>
</organism>
<sequence>MSEQKPVLYGYFRSSASYRVRIVLEIKGVEYDQKIVNLLKKEQFSEEYKKVVPTQKVPAFVTKEGRLILQSQAIVDYIDDVYPGPSLYPKDPLDRALVREICQIIACDIHPIQNLGVLQRVAPDNQEEQNAFAKEMITKAFHGLEARLAKVASKYSFGDTLTMADVFVVPMVYNAMRRGVDMSQFPILSRLYDTVSALPEFKRASPSAQPDCPPELK</sequence>
<evidence type="ECO:0000313" key="5">
    <source>
        <dbReference type="Proteomes" id="UP000242381"/>
    </source>
</evidence>
<dbReference type="GO" id="GO:0006749">
    <property type="term" value="P:glutathione metabolic process"/>
    <property type="evidence" value="ECO:0007669"/>
    <property type="project" value="TreeGrafter"/>
</dbReference>
<dbReference type="Gene3D" id="3.40.30.10">
    <property type="entry name" value="Glutaredoxin"/>
    <property type="match status" value="1"/>
</dbReference>
<gene>
    <name evidence="4" type="ORF">BCV71DRAFT_22404</name>
</gene>
<keyword evidence="4" id="KW-0413">Isomerase</keyword>
<dbReference type="NCBIfam" id="TIGR01262">
    <property type="entry name" value="maiA"/>
    <property type="match status" value="1"/>
</dbReference>
<protein>
    <submittedName>
        <fullName evidence="4">Maleylacetoacetate isomerase</fullName>
    </submittedName>
</protein>
<dbReference type="InterPro" id="IPR004046">
    <property type="entry name" value="GST_C"/>
</dbReference>
<dbReference type="SUPFAM" id="SSF52833">
    <property type="entry name" value="Thioredoxin-like"/>
    <property type="match status" value="1"/>
</dbReference>
<dbReference type="PANTHER" id="PTHR42673">
    <property type="entry name" value="MALEYLACETOACETATE ISOMERASE"/>
    <property type="match status" value="1"/>
</dbReference>
<dbReference type="InterPro" id="IPR010987">
    <property type="entry name" value="Glutathione-S-Trfase_C-like"/>
</dbReference>
<dbReference type="GO" id="GO:0005737">
    <property type="term" value="C:cytoplasm"/>
    <property type="evidence" value="ECO:0007669"/>
    <property type="project" value="InterPro"/>
</dbReference>
<dbReference type="InterPro" id="IPR004045">
    <property type="entry name" value="Glutathione_S-Trfase_N"/>
</dbReference>
<dbReference type="Pfam" id="PF02798">
    <property type="entry name" value="GST_N"/>
    <property type="match status" value="1"/>
</dbReference>